<sequence length="219" mass="24963">MKEYERDVTVVGGDVRFPARLKVIRLPRSWYGVVWSDDLNYASFSQDATEVNGGIAYMSDKQFLVRVQLVAAWKGGVNFEYAPEPSASDDDKRSLDGLQAVDHQIRCIVDLDMHHIAVASELYMTMCDDDPALARTWMELDADERSDWTAEDTLRRITMFSQAFRVLRSHPRYGYVATWLRGWGDEACALKQQVALQLGGDWAKVEDLLNAELDHRRVG</sequence>
<comment type="caution">
    <text evidence="1">The sequence shown here is derived from an EMBL/GenBank/DDBJ whole genome shotgun (WGS) entry which is preliminary data.</text>
</comment>
<dbReference type="AlphaFoldDB" id="A0A6N8SD78"/>
<protein>
    <submittedName>
        <fullName evidence="1">Uncharacterized protein</fullName>
    </submittedName>
</protein>
<gene>
    <name evidence="1" type="ORF">GR138_05580</name>
</gene>
<dbReference type="EMBL" id="WUMK01000002">
    <property type="protein sequence ID" value="MXN44650.1"/>
    <property type="molecule type" value="Genomic_DNA"/>
</dbReference>
<name>A0A6N8SD78_9HYPH</name>
<organism evidence="1 2">
    <name type="scientific">Shinella kummerowiae</name>
    <dbReference type="NCBI Taxonomy" id="417745"/>
    <lineage>
        <taxon>Bacteria</taxon>
        <taxon>Pseudomonadati</taxon>
        <taxon>Pseudomonadota</taxon>
        <taxon>Alphaproteobacteria</taxon>
        <taxon>Hyphomicrobiales</taxon>
        <taxon>Rhizobiaceae</taxon>
        <taxon>Shinella</taxon>
    </lineage>
</organism>
<dbReference type="Proteomes" id="UP000435802">
    <property type="component" value="Unassembled WGS sequence"/>
</dbReference>
<keyword evidence="2" id="KW-1185">Reference proteome</keyword>
<reference evidence="1 2" key="1">
    <citation type="submission" date="2019-12" db="EMBL/GenBank/DDBJ databases">
        <title>Shinella kummerowiae sp. nov., a symbiotic bacterium isolated from root nodules of the herbal legume Kummerowia stipulacea.</title>
        <authorList>
            <person name="Gao J."/>
        </authorList>
    </citation>
    <scope>NUCLEOTIDE SEQUENCE [LARGE SCALE GENOMIC DNA]</scope>
    <source>
        <strain evidence="1 2">CCBAU 25048</strain>
    </source>
</reference>
<evidence type="ECO:0000313" key="2">
    <source>
        <dbReference type="Proteomes" id="UP000435802"/>
    </source>
</evidence>
<proteinExistence type="predicted"/>
<accession>A0A6N8SD78</accession>
<dbReference type="OrthoDB" id="8410430at2"/>
<dbReference type="RefSeq" id="WP_160857629.1">
    <property type="nucleotide sequence ID" value="NZ_WUMK01000002.1"/>
</dbReference>
<evidence type="ECO:0000313" key="1">
    <source>
        <dbReference type="EMBL" id="MXN44650.1"/>
    </source>
</evidence>